<dbReference type="InterPro" id="IPR001958">
    <property type="entry name" value="Tet-R_TetA/multi-R_MdtG-like"/>
</dbReference>
<dbReference type="Proteomes" id="UP001317532">
    <property type="component" value="Chromosome"/>
</dbReference>
<evidence type="ECO:0000256" key="8">
    <source>
        <dbReference type="SAM" id="Phobius"/>
    </source>
</evidence>
<feature type="transmembrane region" description="Helical" evidence="8">
    <location>
        <begin position="23"/>
        <end position="50"/>
    </location>
</feature>
<evidence type="ECO:0000256" key="5">
    <source>
        <dbReference type="ARBA" id="ARBA00022692"/>
    </source>
</evidence>
<feature type="transmembrane region" description="Helical" evidence="8">
    <location>
        <begin position="351"/>
        <end position="374"/>
    </location>
</feature>
<dbReference type="Gene3D" id="1.20.1250.20">
    <property type="entry name" value="MFS general substrate transporter like domains"/>
    <property type="match status" value="1"/>
</dbReference>
<feature type="transmembrane region" description="Helical" evidence="8">
    <location>
        <begin position="241"/>
        <end position="263"/>
    </location>
</feature>
<feature type="transmembrane region" description="Helical" evidence="8">
    <location>
        <begin position="91"/>
        <end position="110"/>
    </location>
</feature>
<name>A0AAN1XXU5_UNVUL</name>
<dbReference type="EMBL" id="AP025523">
    <property type="protein sequence ID" value="BDE07385.1"/>
    <property type="molecule type" value="Genomic_DNA"/>
</dbReference>
<evidence type="ECO:0000313" key="10">
    <source>
        <dbReference type="EMBL" id="BDE07385.1"/>
    </source>
</evidence>
<dbReference type="InterPro" id="IPR036259">
    <property type="entry name" value="MFS_trans_sf"/>
</dbReference>
<gene>
    <name evidence="10" type="ORF">WPS_26610</name>
</gene>
<dbReference type="InterPro" id="IPR020846">
    <property type="entry name" value="MFS_dom"/>
</dbReference>
<dbReference type="RefSeq" id="WP_317994980.1">
    <property type="nucleotide sequence ID" value="NZ_AP025523.1"/>
</dbReference>
<dbReference type="Gene3D" id="1.20.1720.10">
    <property type="entry name" value="Multidrug resistance protein D"/>
    <property type="match status" value="1"/>
</dbReference>
<dbReference type="AlphaFoldDB" id="A0AAN1XXU5"/>
<evidence type="ECO:0000256" key="6">
    <source>
        <dbReference type="ARBA" id="ARBA00022989"/>
    </source>
</evidence>
<dbReference type="PROSITE" id="PS50850">
    <property type="entry name" value="MFS"/>
    <property type="match status" value="1"/>
</dbReference>
<keyword evidence="11" id="KW-1185">Reference proteome</keyword>
<feature type="transmembrane region" description="Helical" evidence="8">
    <location>
        <begin position="284"/>
        <end position="305"/>
    </location>
</feature>
<feature type="transmembrane region" description="Helical" evidence="8">
    <location>
        <begin position="208"/>
        <end position="229"/>
    </location>
</feature>
<dbReference type="Pfam" id="PF07690">
    <property type="entry name" value="MFS_1"/>
    <property type="match status" value="1"/>
</dbReference>
<comment type="subcellular location">
    <subcellularLocation>
        <location evidence="1">Cell membrane</location>
        <topology evidence="1">Multi-pass membrane protein</topology>
    </subcellularLocation>
</comment>
<dbReference type="GO" id="GO:0022857">
    <property type="term" value="F:transmembrane transporter activity"/>
    <property type="evidence" value="ECO:0007669"/>
    <property type="project" value="InterPro"/>
</dbReference>
<accession>A0AAN1XXU5</accession>
<dbReference type="CDD" id="cd17503">
    <property type="entry name" value="MFS_LmrB_MDR_like"/>
    <property type="match status" value="1"/>
</dbReference>
<sequence>MSASDASRDAAWSPVVEYGARRAIITIGIVLATLLELIDTTIVNVALPYIQGNIGASQQEGAFVVTGYLVANTVVIPLTPWLQHRFGRRRYYLASISIFVGASLMCGLSHSLAEIVFWRVVQGTGGGGLISTSQAILRDTYPERSQGIAQGVFAIGAVVGPTIGPLLGGTLTDNFSWPWVFFVNVPVGLLAAAIVARFLRDPERAERLPLDAVGVALLAVGLGALQYVLDQGQEKDWFGDRLIVTMTVLAACGLAAFVTWSLFGTRAPVVDLRVLKNPGVAAGSLLGMCLGVSLMGSLVTLPQYVESSLGFTATMAGEVILFRALFVMLLTPPSARLAASGKTDPRLQIGAGFVMLAISNLWLANVTTSISSFWTFLWPLALSGLGLAQIFVPLSLVVFSSAPIDDVPKASSMFNLARQMGGSIATAILVTLIARDTTLHQTELGLRVAMGRAPVRAYLAEHGGERSASARARLDALVAGQSVVLAYADTARFVGVLTFVFVPLVVFLRPRRAGDGAPARVAMEV</sequence>
<evidence type="ECO:0000256" key="4">
    <source>
        <dbReference type="ARBA" id="ARBA00022475"/>
    </source>
</evidence>
<proteinExistence type="inferred from homology"/>
<keyword evidence="4" id="KW-1003">Cell membrane</keyword>
<feature type="transmembrane region" description="Helical" evidence="8">
    <location>
        <begin position="149"/>
        <end position="171"/>
    </location>
</feature>
<evidence type="ECO:0000313" key="11">
    <source>
        <dbReference type="Proteomes" id="UP001317532"/>
    </source>
</evidence>
<evidence type="ECO:0000256" key="1">
    <source>
        <dbReference type="ARBA" id="ARBA00004651"/>
    </source>
</evidence>
<dbReference type="NCBIfam" id="TIGR00711">
    <property type="entry name" value="efflux_EmrB"/>
    <property type="match status" value="1"/>
</dbReference>
<keyword evidence="5 8" id="KW-0812">Transmembrane</keyword>
<evidence type="ECO:0000259" key="9">
    <source>
        <dbReference type="PROSITE" id="PS50850"/>
    </source>
</evidence>
<keyword evidence="3" id="KW-0813">Transport</keyword>
<evidence type="ECO:0000256" key="7">
    <source>
        <dbReference type="ARBA" id="ARBA00023136"/>
    </source>
</evidence>
<dbReference type="KEGG" id="vab:WPS_26610"/>
<evidence type="ECO:0000256" key="3">
    <source>
        <dbReference type="ARBA" id="ARBA00022448"/>
    </source>
</evidence>
<evidence type="ECO:0000256" key="2">
    <source>
        <dbReference type="ARBA" id="ARBA00008537"/>
    </source>
</evidence>
<feature type="transmembrane region" description="Helical" evidence="8">
    <location>
        <begin position="62"/>
        <end position="79"/>
    </location>
</feature>
<organism evidence="10 11">
    <name type="scientific">Vulcanimicrobium alpinum</name>
    <dbReference type="NCBI Taxonomy" id="3016050"/>
    <lineage>
        <taxon>Bacteria</taxon>
        <taxon>Bacillati</taxon>
        <taxon>Vulcanimicrobiota</taxon>
        <taxon>Vulcanimicrobiia</taxon>
        <taxon>Vulcanimicrobiales</taxon>
        <taxon>Vulcanimicrobiaceae</taxon>
        <taxon>Vulcanimicrobium</taxon>
    </lineage>
</organism>
<feature type="transmembrane region" description="Helical" evidence="8">
    <location>
        <begin position="490"/>
        <end position="508"/>
    </location>
</feature>
<dbReference type="PANTHER" id="PTHR42718">
    <property type="entry name" value="MAJOR FACILITATOR SUPERFAMILY MULTIDRUG TRANSPORTER MFSC"/>
    <property type="match status" value="1"/>
</dbReference>
<feature type="domain" description="Major facilitator superfamily (MFS) profile" evidence="9">
    <location>
        <begin position="25"/>
        <end position="513"/>
    </location>
</feature>
<feature type="transmembrane region" description="Helical" evidence="8">
    <location>
        <begin position="311"/>
        <end position="330"/>
    </location>
</feature>
<reference evidence="10 11" key="1">
    <citation type="journal article" date="2022" name="ISME Commun">
        <title>Vulcanimicrobium alpinus gen. nov. sp. nov., the first cultivated representative of the candidate phylum 'Eremiobacterota', is a metabolically versatile aerobic anoxygenic phototroph.</title>
        <authorList>
            <person name="Yabe S."/>
            <person name="Muto K."/>
            <person name="Abe K."/>
            <person name="Yokota A."/>
            <person name="Staudigel H."/>
            <person name="Tebo B.M."/>
        </authorList>
    </citation>
    <scope>NUCLEOTIDE SEQUENCE [LARGE SCALE GENOMIC DNA]</scope>
    <source>
        <strain evidence="10 11">WC8-2</strain>
    </source>
</reference>
<dbReference type="PRINTS" id="PR01035">
    <property type="entry name" value="TCRTETA"/>
</dbReference>
<dbReference type="SUPFAM" id="SSF103473">
    <property type="entry name" value="MFS general substrate transporter"/>
    <property type="match status" value="1"/>
</dbReference>
<dbReference type="PANTHER" id="PTHR42718:SF9">
    <property type="entry name" value="MAJOR FACILITATOR SUPERFAMILY MULTIDRUG TRANSPORTER MFSC"/>
    <property type="match status" value="1"/>
</dbReference>
<dbReference type="InterPro" id="IPR011701">
    <property type="entry name" value="MFS"/>
</dbReference>
<feature type="transmembrane region" description="Helical" evidence="8">
    <location>
        <begin position="380"/>
        <end position="404"/>
    </location>
</feature>
<comment type="similarity">
    <text evidence="2">Belongs to the major facilitator superfamily. EmrB family.</text>
</comment>
<feature type="transmembrane region" description="Helical" evidence="8">
    <location>
        <begin position="177"/>
        <end position="196"/>
    </location>
</feature>
<keyword evidence="6 8" id="KW-1133">Transmembrane helix</keyword>
<dbReference type="InterPro" id="IPR004638">
    <property type="entry name" value="EmrB-like"/>
</dbReference>
<protein>
    <submittedName>
        <fullName evidence="10">MFS transporter</fullName>
    </submittedName>
</protein>
<keyword evidence="7 8" id="KW-0472">Membrane</keyword>
<dbReference type="GO" id="GO:0005886">
    <property type="term" value="C:plasma membrane"/>
    <property type="evidence" value="ECO:0007669"/>
    <property type="project" value="UniProtKB-SubCell"/>
</dbReference>